<feature type="transmembrane region" description="Helical" evidence="7">
    <location>
        <begin position="34"/>
        <end position="55"/>
    </location>
</feature>
<dbReference type="GO" id="GO:0016020">
    <property type="term" value="C:membrane"/>
    <property type="evidence" value="ECO:0007669"/>
    <property type="project" value="UniProtKB-SubCell"/>
</dbReference>
<comment type="caution">
    <text evidence="9">The sequence shown here is derived from an EMBL/GenBank/DDBJ whole genome shotgun (WGS) entry which is preliminary data.</text>
</comment>
<feature type="active site" evidence="6">
    <location>
        <position position="108"/>
    </location>
</feature>
<dbReference type="InterPro" id="IPR019533">
    <property type="entry name" value="Peptidase_S26"/>
</dbReference>
<dbReference type="InterPro" id="IPR000223">
    <property type="entry name" value="Pept_S26A_signal_pept_1"/>
</dbReference>
<evidence type="ECO:0000256" key="1">
    <source>
        <dbReference type="ARBA" id="ARBA00000677"/>
    </source>
</evidence>
<dbReference type="Proteomes" id="UP000228613">
    <property type="component" value="Unassembled WGS sequence"/>
</dbReference>
<feature type="domain" description="Peptidase S26" evidence="8">
    <location>
        <begin position="35"/>
        <end position="192"/>
    </location>
</feature>
<keyword evidence="4 7" id="KW-0645">Protease</keyword>
<accession>A0A2J0JH66</accession>
<organism evidence="9 10">
    <name type="scientific">Candidatus Nomurabacteria bacterium CG10_big_fil_rev_8_21_14_0_10_03_31_7</name>
    <dbReference type="NCBI Taxonomy" id="1974730"/>
    <lineage>
        <taxon>Bacteria</taxon>
        <taxon>Candidatus Nomuraibacteriota</taxon>
    </lineage>
</organism>
<sequence length="209" mass="24055">MNENNEKISTPKEVKVEVESITEKSKNKFDKQSFWELVRFAFFALIIVIPIRIFIAQPFIVSGSSMIPTFENGQYLIIDEISYRLNDPQRDDIIVFRYPNDTTKYFIKRIIGLPNETVNIKGNTVTVTNKSHPDGLILDQSFIENTSNNNTHFELKNDEYFVMGDNRSASSDSRYWGAVPKKLLIGKVFLRLLPIDKIGLLPGNFKQVE</sequence>
<comment type="subcellular location">
    <subcellularLocation>
        <location evidence="7">Membrane</location>
        <topology evidence="7">Single-pass type II membrane protein</topology>
    </subcellularLocation>
</comment>
<keyword evidence="7" id="KW-1133">Transmembrane helix</keyword>
<evidence type="ECO:0000256" key="4">
    <source>
        <dbReference type="ARBA" id="ARBA00022670"/>
    </source>
</evidence>
<dbReference type="EMBL" id="PFCP01000065">
    <property type="protein sequence ID" value="PIR68670.1"/>
    <property type="molecule type" value="Genomic_DNA"/>
</dbReference>
<name>A0A2J0JH66_9BACT</name>
<dbReference type="PANTHER" id="PTHR43390:SF1">
    <property type="entry name" value="CHLOROPLAST PROCESSING PEPTIDASE"/>
    <property type="match status" value="1"/>
</dbReference>
<keyword evidence="5 7" id="KW-0378">Hydrolase</keyword>
<dbReference type="GO" id="GO:0006465">
    <property type="term" value="P:signal peptide processing"/>
    <property type="evidence" value="ECO:0007669"/>
    <property type="project" value="InterPro"/>
</dbReference>
<gene>
    <name evidence="9" type="primary">lepB</name>
    <name evidence="9" type="ORF">COU48_02835</name>
</gene>
<dbReference type="CDD" id="cd06530">
    <property type="entry name" value="S26_SPase_I"/>
    <property type="match status" value="1"/>
</dbReference>
<evidence type="ECO:0000313" key="10">
    <source>
        <dbReference type="Proteomes" id="UP000228613"/>
    </source>
</evidence>
<dbReference type="PROSITE" id="PS00501">
    <property type="entry name" value="SPASE_I_1"/>
    <property type="match status" value="1"/>
</dbReference>
<dbReference type="InterPro" id="IPR019756">
    <property type="entry name" value="Pept_S26A_signal_pept_1_Ser-AS"/>
</dbReference>
<proteinExistence type="inferred from homology"/>
<comment type="catalytic activity">
    <reaction evidence="1 7">
        <text>Cleavage of hydrophobic, N-terminal signal or leader sequences from secreted and periplasmic proteins.</text>
        <dbReference type="EC" id="3.4.21.89"/>
    </reaction>
</comment>
<dbReference type="PRINTS" id="PR00727">
    <property type="entry name" value="LEADERPTASE"/>
</dbReference>
<evidence type="ECO:0000256" key="3">
    <source>
        <dbReference type="ARBA" id="ARBA00013208"/>
    </source>
</evidence>
<evidence type="ECO:0000259" key="8">
    <source>
        <dbReference type="Pfam" id="PF10502"/>
    </source>
</evidence>
<dbReference type="NCBIfam" id="TIGR02227">
    <property type="entry name" value="sigpep_I_bact"/>
    <property type="match status" value="1"/>
</dbReference>
<protein>
    <recommendedName>
        <fullName evidence="3 7">Signal peptidase I</fullName>
        <ecNumber evidence="3 7">3.4.21.89</ecNumber>
    </recommendedName>
</protein>
<evidence type="ECO:0000256" key="7">
    <source>
        <dbReference type="RuleBase" id="RU362042"/>
    </source>
</evidence>
<dbReference type="GO" id="GO:0004252">
    <property type="term" value="F:serine-type endopeptidase activity"/>
    <property type="evidence" value="ECO:0007669"/>
    <property type="project" value="InterPro"/>
</dbReference>
<feature type="active site" evidence="6">
    <location>
        <position position="65"/>
    </location>
</feature>
<keyword evidence="7" id="KW-0812">Transmembrane</keyword>
<keyword evidence="7" id="KW-0472">Membrane</keyword>
<dbReference type="InterPro" id="IPR036286">
    <property type="entry name" value="LexA/Signal_pep-like_sf"/>
</dbReference>
<dbReference type="PROSITE" id="PS00761">
    <property type="entry name" value="SPASE_I_3"/>
    <property type="match status" value="1"/>
</dbReference>
<dbReference type="Pfam" id="PF10502">
    <property type="entry name" value="Peptidase_S26"/>
    <property type="match status" value="1"/>
</dbReference>
<dbReference type="GO" id="GO:0009003">
    <property type="term" value="F:signal peptidase activity"/>
    <property type="evidence" value="ECO:0007669"/>
    <property type="project" value="UniProtKB-EC"/>
</dbReference>
<dbReference type="EC" id="3.4.21.89" evidence="3 7"/>
<evidence type="ECO:0000256" key="5">
    <source>
        <dbReference type="ARBA" id="ARBA00022801"/>
    </source>
</evidence>
<dbReference type="SUPFAM" id="SSF51306">
    <property type="entry name" value="LexA/Signal peptidase"/>
    <property type="match status" value="1"/>
</dbReference>
<dbReference type="PANTHER" id="PTHR43390">
    <property type="entry name" value="SIGNAL PEPTIDASE I"/>
    <property type="match status" value="1"/>
</dbReference>
<dbReference type="InterPro" id="IPR019758">
    <property type="entry name" value="Pept_S26A_signal_pept_1_CS"/>
</dbReference>
<dbReference type="AlphaFoldDB" id="A0A2J0JH66"/>
<evidence type="ECO:0000256" key="6">
    <source>
        <dbReference type="PIRSR" id="PIRSR600223-1"/>
    </source>
</evidence>
<dbReference type="Gene3D" id="2.10.109.10">
    <property type="entry name" value="Umud Fragment, subunit A"/>
    <property type="match status" value="1"/>
</dbReference>
<evidence type="ECO:0000256" key="2">
    <source>
        <dbReference type="ARBA" id="ARBA00009370"/>
    </source>
</evidence>
<comment type="similarity">
    <text evidence="2 7">Belongs to the peptidase S26 family.</text>
</comment>
<reference evidence="10" key="1">
    <citation type="submission" date="2017-09" db="EMBL/GenBank/DDBJ databases">
        <title>Depth-based differentiation of microbial function through sediment-hosted aquifers and enrichment of novel symbionts in the deep terrestrial subsurface.</title>
        <authorList>
            <person name="Probst A.J."/>
            <person name="Ladd B."/>
            <person name="Jarett J.K."/>
            <person name="Geller-Mcgrath D.E."/>
            <person name="Sieber C.M.K."/>
            <person name="Emerson J.B."/>
            <person name="Anantharaman K."/>
            <person name="Thomas B.C."/>
            <person name="Malmstrom R."/>
            <person name="Stieglmeier M."/>
            <person name="Klingl A."/>
            <person name="Woyke T."/>
            <person name="Ryan C.M."/>
            <person name="Banfield J.F."/>
        </authorList>
    </citation>
    <scope>NUCLEOTIDE SEQUENCE [LARGE SCALE GENOMIC DNA]</scope>
</reference>
<evidence type="ECO:0000313" key="9">
    <source>
        <dbReference type="EMBL" id="PIR68670.1"/>
    </source>
</evidence>